<feature type="transmembrane region" description="Helical" evidence="1">
    <location>
        <begin position="198"/>
        <end position="218"/>
    </location>
</feature>
<evidence type="ECO:0000256" key="1">
    <source>
        <dbReference type="SAM" id="Phobius"/>
    </source>
</evidence>
<gene>
    <name evidence="2" type="ORF">SAMN05216212_2753</name>
</gene>
<evidence type="ECO:0000313" key="3">
    <source>
        <dbReference type="Proteomes" id="UP000199305"/>
    </source>
</evidence>
<protein>
    <recommendedName>
        <fullName evidence="4">Membrane domain of glycerophosphoryl diester phosphodiesterase</fullName>
    </recommendedName>
</protein>
<feature type="transmembrane region" description="Helical" evidence="1">
    <location>
        <begin position="54"/>
        <end position="81"/>
    </location>
</feature>
<evidence type="ECO:0008006" key="4">
    <source>
        <dbReference type="Google" id="ProtNLM"/>
    </source>
</evidence>
<dbReference type="PANTHER" id="PTHR40076:SF1">
    <property type="entry name" value="MEMBRANE PROTEIN"/>
    <property type="match status" value="1"/>
</dbReference>
<accession>A0A1G9DDS4</accession>
<sequence length="252" mass="26909">MSDIYQAPEAELTSGEHGGEYGSLEKGLAGDYSLPIGGILSEAWRRISGNKGSIWLGVLLYIFAYVIVDFIAGMFTGINNWSAEGTSVSVTSSITDGPSLLHQLIITAVTAPLTAGLMMIGIKIARDEVVSGSIVYSYFDKIVPLAICSILMGILIVIGFILLVLPGIYLSIAYMLALPLIVDKGLGPWEALETSRKAITKHWFAFFGLGIVCILVYLAGALALMIGLIWAIPTVMVAGGIAYRNIFGRAED</sequence>
<keyword evidence="1" id="KW-1133">Transmembrane helix</keyword>
<dbReference type="PANTHER" id="PTHR40076">
    <property type="entry name" value="MEMBRANE PROTEIN-RELATED"/>
    <property type="match status" value="1"/>
</dbReference>
<feature type="transmembrane region" description="Helical" evidence="1">
    <location>
        <begin position="224"/>
        <end position="243"/>
    </location>
</feature>
<keyword evidence="3" id="KW-1185">Reference proteome</keyword>
<organism evidence="2 3">
    <name type="scientific">Microbulbifer yueqingensis</name>
    <dbReference type="NCBI Taxonomy" id="658219"/>
    <lineage>
        <taxon>Bacteria</taxon>
        <taxon>Pseudomonadati</taxon>
        <taxon>Pseudomonadota</taxon>
        <taxon>Gammaproteobacteria</taxon>
        <taxon>Cellvibrionales</taxon>
        <taxon>Microbulbiferaceae</taxon>
        <taxon>Microbulbifer</taxon>
    </lineage>
</organism>
<proteinExistence type="predicted"/>
<dbReference type="OrthoDB" id="5516623at2"/>
<feature type="transmembrane region" description="Helical" evidence="1">
    <location>
        <begin position="168"/>
        <end position="186"/>
    </location>
</feature>
<reference evidence="3" key="1">
    <citation type="submission" date="2016-10" db="EMBL/GenBank/DDBJ databases">
        <authorList>
            <person name="Varghese N."/>
            <person name="Submissions S."/>
        </authorList>
    </citation>
    <scope>NUCLEOTIDE SEQUENCE [LARGE SCALE GENOMIC DNA]</scope>
    <source>
        <strain evidence="3">CGMCC 1.10658</strain>
    </source>
</reference>
<keyword evidence="1" id="KW-0812">Transmembrane</keyword>
<dbReference type="InterPro" id="IPR010380">
    <property type="entry name" value="DUF975"/>
</dbReference>
<dbReference type="AlphaFoldDB" id="A0A1G9DDS4"/>
<dbReference type="STRING" id="658219.SAMN05216212_2753"/>
<feature type="transmembrane region" description="Helical" evidence="1">
    <location>
        <begin position="142"/>
        <end position="162"/>
    </location>
</feature>
<keyword evidence="1" id="KW-0472">Membrane</keyword>
<dbReference type="RefSeq" id="WP_139169556.1">
    <property type="nucleotide sequence ID" value="NZ_FNFH01000006.1"/>
</dbReference>
<dbReference type="Proteomes" id="UP000199305">
    <property type="component" value="Unassembled WGS sequence"/>
</dbReference>
<evidence type="ECO:0000313" key="2">
    <source>
        <dbReference type="EMBL" id="SDK62042.1"/>
    </source>
</evidence>
<feature type="transmembrane region" description="Helical" evidence="1">
    <location>
        <begin position="101"/>
        <end position="122"/>
    </location>
</feature>
<name>A0A1G9DDS4_9GAMM</name>
<dbReference type="EMBL" id="FNFH01000006">
    <property type="protein sequence ID" value="SDK62042.1"/>
    <property type="molecule type" value="Genomic_DNA"/>
</dbReference>